<evidence type="ECO:0000259" key="4">
    <source>
        <dbReference type="PROSITE" id="PS50932"/>
    </source>
</evidence>
<dbReference type="Pfam" id="PF13377">
    <property type="entry name" value="Peripla_BP_3"/>
    <property type="match status" value="1"/>
</dbReference>
<evidence type="ECO:0000256" key="1">
    <source>
        <dbReference type="ARBA" id="ARBA00023015"/>
    </source>
</evidence>
<dbReference type="SUPFAM" id="SSF53822">
    <property type="entry name" value="Periplasmic binding protein-like I"/>
    <property type="match status" value="1"/>
</dbReference>
<dbReference type="PROSITE" id="PS00356">
    <property type="entry name" value="HTH_LACI_1"/>
    <property type="match status" value="1"/>
</dbReference>
<dbReference type="SMART" id="SM00354">
    <property type="entry name" value="HTH_LACI"/>
    <property type="match status" value="1"/>
</dbReference>
<comment type="caution">
    <text evidence="5">The sequence shown here is derived from an EMBL/GenBank/DDBJ whole genome shotgun (WGS) entry which is preliminary data.</text>
</comment>
<sequence length="331" mass="34075">MGDARRVSMADVAEHAGVSGQTVSRVVNASPRVDPATRARVEAAMTELGYRPHRAARALRTGRTQTIGLVVSTLANVGNSRMLQAVADAAAARGYALTVVTLGPDGIGPGFEQLREQGVDGVVVLNEASALARDAPAPLDLELVVVDTPGADGAAYSIVQSDHAGGAHQATAHLLSLGHSGVHLLAGPAASFAADERERGWREALVDAGREVPAVVRGDWTAASGHSAAAALAADPTVTAVFAANDQMALGAIRALAEAGRRVPEDVSVVGFDDIADAADYRPPLTTVRQDFDVLGVRAVAALVDGIEGGRRRTETILTTLVTRASTARRG</sequence>
<dbReference type="GO" id="GO:0003677">
    <property type="term" value="F:DNA binding"/>
    <property type="evidence" value="ECO:0007669"/>
    <property type="project" value="UniProtKB-KW"/>
</dbReference>
<accession>A0ABN2QSZ1</accession>
<dbReference type="EMBL" id="BAAAOG010000002">
    <property type="protein sequence ID" value="GAA1957535.1"/>
    <property type="molecule type" value="Genomic_DNA"/>
</dbReference>
<evidence type="ECO:0000313" key="6">
    <source>
        <dbReference type="Proteomes" id="UP001499933"/>
    </source>
</evidence>
<name>A0ABN2QSZ1_9MICO</name>
<dbReference type="InterPro" id="IPR046335">
    <property type="entry name" value="LacI/GalR-like_sensor"/>
</dbReference>
<dbReference type="Pfam" id="PF00356">
    <property type="entry name" value="LacI"/>
    <property type="match status" value="1"/>
</dbReference>
<keyword evidence="1" id="KW-0805">Transcription regulation</keyword>
<dbReference type="SUPFAM" id="SSF47413">
    <property type="entry name" value="lambda repressor-like DNA-binding domains"/>
    <property type="match status" value="1"/>
</dbReference>
<keyword evidence="3" id="KW-0804">Transcription</keyword>
<feature type="domain" description="HTH lacI-type" evidence="4">
    <location>
        <begin position="7"/>
        <end position="61"/>
    </location>
</feature>
<dbReference type="RefSeq" id="WP_425561257.1">
    <property type="nucleotide sequence ID" value="NZ_BAAAOG010000002.1"/>
</dbReference>
<dbReference type="Gene3D" id="1.10.260.40">
    <property type="entry name" value="lambda repressor-like DNA-binding domains"/>
    <property type="match status" value="1"/>
</dbReference>
<organism evidence="5 6">
    <name type="scientific">Microbacterium deminutum</name>
    <dbReference type="NCBI Taxonomy" id="344164"/>
    <lineage>
        <taxon>Bacteria</taxon>
        <taxon>Bacillati</taxon>
        <taxon>Actinomycetota</taxon>
        <taxon>Actinomycetes</taxon>
        <taxon>Micrococcales</taxon>
        <taxon>Microbacteriaceae</taxon>
        <taxon>Microbacterium</taxon>
    </lineage>
</organism>
<gene>
    <name evidence="5" type="ORF">GCM10009776_19750</name>
</gene>
<dbReference type="PROSITE" id="PS50932">
    <property type="entry name" value="HTH_LACI_2"/>
    <property type="match status" value="1"/>
</dbReference>
<protein>
    <submittedName>
        <fullName evidence="5">LacI family DNA-binding transcriptional regulator</fullName>
    </submittedName>
</protein>
<dbReference type="PANTHER" id="PTHR30146:SF153">
    <property type="entry name" value="LACTOSE OPERON REPRESSOR"/>
    <property type="match status" value="1"/>
</dbReference>
<evidence type="ECO:0000313" key="5">
    <source>
        <dbReference type="EMBL" id="GAA1957535.1"/>
    </source>
</evidence>
<dbReference type="Gene3D" id="3.40.50.2300">
    <property type="match status" value="2"/>
</dbReference>
<keyword evidence="2 5" id="KW-0238">DNA-binding</keyword>
<dbReference type="CDD" id="cd01392">
    <property type="entry name" value="HTH_LacI"/>
    <property type="match status" value="1"/>
</dbReference>
<dbReference type="InterPro" id="IPR028082">
    <property type="entry name" value="Peripla_BP_I"/>
</dbReference>
<dbReference type="Proteomes" id="UP001499933">
    <property type="component" value="Unassembled WGS sequence"/>
</dbReference>
<keyword evidence="6" id="KW-1185">Reference proteome</keyword>
<dbReference type="PANTHER" id="PTHR30146">
    <property type="entry name" value="LACI-RELATED TRANSCRIPTIONAL REPRESSOR"/>
    <property type="match status" value="1"/>
</dbReference>
<dbReference type="CDD" id="cd01574">
    <property type="entry name" value="PBP1_LacI"/>
    <property type="match status" value="1"/>
</dbReference>
<dbReference type="InterPro" id="IPR010982">
    <property type="entry name" value="Lambda_DNA-bd_dom_sf"/>
</dbReference>
<evidence type="ECO:0000256" key="3">
    <source>
        <dbReference type="ARBA" id="ARBA00023163"/>
    </source>
</evidence>
<reference evidence="5 6" key="1">
    <citation type="journal article" date="2019" name="Int. J. Syst. Evol. Microbiol.">
        <title>The Global Catalogue of Microorganisms (GCM) 10K type strain sequencing project: providing services to taxonomists for standard genome sequencing and annotation.</title>
        <authorList>
            <consortium name="The Broad Institute Genomics Platform"/>
            <consortium name="The Broad Institute Genome Sequencing Center for Infectious Disease"/>
            <person name="Wu L."/>
            <person name="Ma J."/>
        </authorList>
    </citation>
    <scope>NUCLEOTIDE SEQUENCE [LARGE SCALE GENOMIC DNA]</scope>
    <source>
        <strain evidence="5 6">JCM 14901</strain>
    </source>
</reference>
<proteinExistence type="predicted"/>
<dbReference type="InterPro" id="IPR000843">
    <property type="entry name" value="HTH_LacI"/>
</dbReference>
<evidence type="ECO:0000256" key="2">
    <source>
        <dbReference type="ARBA" id="ARBA00023125"/>
    </source>
</evidence>